<keyword evidence="1 2" id="KW-0103">Bromodomain</keyword>
<dbReference type="SMART" id="SM00297">
    <property type="entry name" value="BROMO"/>
    <property type="match status" value="1"/>
</dbReference>
<sequence length="288" mass="32924">MELRHPLNRAVQPFDHVVPSPEKRRPRRKWKTSLMIYLKLLIHSTILHAIPKRDYEERKVAKRLRLSEALKACSNILRGIYSQRYRDLNHLFLNPVDTEAMGLHDYHDVIKKAMDLSTGKTKLVAGQYHSKYEFADDIRLMFNNCYKYNGEDSDVAKVGKLLQAIFEESFVKVPDDESGVVPSPDRSIDQNLYQLIQNAIKGHQRLTLNELLPIRDKFLNSILSPLDNLRVSVRSVSNESFDDGVSSRKGRQSQSKAKYRQTTALLTFTVPTLNATNAPGHAQSTVHG</sequence>
<feature type="domain" description="Bromo" evidence="3">
    <location>
        <begin position="84"/>
        <end position="156"/>
    </location>
</feature>
<dbReference type="Pfam" id="PF00439">
    <property type="entry name" value="Bromodomain"/>
    <property type="match status" value="1"/>
</dbReference>
<dbReference type="GO" id="GO:0005634">
    <property type="term" value="C:nucleus"/>
    <property type="evidence" value="ECO:0007669"/>
    <property type="project" value="TreeGrafter"/>
</dbReference>
<evidence type="ECO:0000259" key="3">
    <source>
        <dbReference type="PROSITE" id="PS50014"/>
    </source>
</evidence>
<dbReference type="InterPro" id="IPR050935">
    <property type="entry name" value="Bromo_chromatin_reader"/>
</dbReference>
<dbReference type="PRINTS" id="PR00503">
    <property type="entry name" value="BROMODOMAIN"/>
</dbReference>
<dbReference type="Gene3D" id="1.20.920.10">
    <property type="entry name" value="Bromodomain-like"/>
    <property type="match status" value="1"/>
</dbReference>
<dbReference type="Proteomes" id="UP000243686">
    <property type="component" value="Unassembled WGS sequence"/>
</dbReference>
<dbReference type="InterPro" id="IPR001487">
    <property type="entry name" value="Bromodomain"/>
</dbReference>
<accession>A0A1S8WK71</accession>
<dbReference type="GO" id="GO:0000785">
    <property type="term" value="C:chromatin"/>
    <property type="evidence" value="ECO:0007669"/>
    <property type="project" value="TreeGrafter"/>
</dbReference>
<dbReference type="SUPFAM" id="SSF47370">
    <property type="entry name" value="Bromodomain"/>
    <property type="match status" value="1"/>
</dbReference>
<dbReference type="PANTHER" id="PTHR22880">
    <property type="entry name" value="FALZ-RELATED BROMODOMAIN-CONTAINING PROTEINS"/>
    <property type="match status" value="1"/>
</dbReference>
<gene>
    <name evidence="4" type="ORF">X801_09366</name>
</gene>
<evidence type="ECO:0000256" key="1">
    <source>
        <dbReference type="ARBA" id="ARBA00023117"/>
    </source>
</evidence>
<evidence type="ECO:0000313" key="4">
    <source>
        <dbReference type="EMBL" id="OON14840.1"/>
    </source>
</evidence>
<dbReference type="GO" id="GO:0006338">
    <property type="term" value="P:chromatin remodeling"/>
    <property type="evidence" value="ECO:0007669"/>
    <property type="project" value="TreeGrafter"/>
</dbReference>
<proteinExistence type="predicted"/>
<dbReference type="EMBL" id="KV906382">
    <property type="protein sequence ID" value="OON14840.1"/>
    <property type="molecule type" value="Genomic_DNA"/>
</dbReference>
<dbReference type="AlphaFoldDB" id="A0A1S8WK71"/>
<dbReference type="GO" id="GO:0006355">
    <property type="term" value="P:regulation of DNA-templated transcription"/>
    <property type="evidence" value="ECO:0007669"/>
    <property type="project" value="TreeGrafter"/>
</dbReference>
<evidence type="ECO:0000256" key="2">
    <source>
        <dbReference type="PROSITE-ProRule" id="PRU00035"/>
    </source>
</evidence>
<dbReference type="PROSITE" id="PS50014">
    <property type="entry name" value="BROMODOMAIN_2"/>
    <property type="match status" value="1"/>
</dbReference>
<keyword evidence="5" id="KW-1185">Reference proteome</keyword>
<name>A0A1S8WK71_OPIVI</name>
<protein>
    <submittedName>
        <fullName evidence="4">Bromodomain protein</fullName>
    </submittedName>
</protein>
<evidence type="ECO:0000313" key="5">
    <source>
        <dbReference type="Proteomes" id="UP000243686"/>
    </source>
</evidence>
<reference evidence="4 5" key="1">
    <citation type="submission" date="2015-03" db="EMBL/GenBank/DDBJ databases">
        <title>Draft genome of the nematode, Opisthorchis viverrini.</title>
        <authorList>
            <person name="Mitreva M."/>
        </authorList>
    </citation>
    <scope>NUCLEOTIDE SEQUENCE [LARGE SCALE GENOMIC DNA]</scope>
    <source>
        <strain evidence="4">Khon Kaen</strain>
    </source>
</reference>
<organism evidence="4 5">
    <name type="scientific">Opisthorchis viverrini</name>
    <name type="common">Southeast Asian liver fluke</name>
    <dbReference type="NCBI Taxonomy" id="6198"/>
    <lineage>
        <taxon>Eukaryota</taxon>
        <taxon>Metazoa</taxon>
        <taxon>Spiralia</taxon>
        <taxon>Lophotrochozoa</taxon>
        <taxon>Platyhelminthes</taxon>
        <taxon>Trematoda</taxon>
        <taxon>Digenea</taxon>
        <taxon>Opisthorchiida</taxon>
        <taxon>Opisthorchiata</taxon>
        <taxon>Opisthorchiidae</taxon>
        <taxon>Opisthorchis</taxon>
    </lineage>
</organism>
<dbReference type="InterPro" id="IPR036427">
    <property type="entry name" value="Bromodomain-like_sf"/>
</dbReference>
<dbReference type="PANTHER" id="PTHR22880:SF225">
    <property type="entry name" value="BROMODOMAIN-CONTAINING PROTEIN BET-1-RELATED"/>
    <property type="match status" value="1"/>
</dbReference>